<feature type="domain" description="ABC-type uncharacterised transport system" evidence="2">
    <location>
        <begin position="169"/>
        <end position="419"/>
    </location>
</feature>
<evidence type="ECO:0000313" key="4">
    <source>
        <dbReference type="EMBL" id="KMT53511.1"/>
    </source>
</evidence>
<dbReference type="Pfam" id="PF09822">
    <property type="entry name" value="ABC_transp_aux"/>
    <property type="match status" value="1"/>
</dbReference>
<dbReference type="InterPro" id="IPR055396">
    <property type="entry name" value="DUF7088"/>
</dbReference>
<reference evidence="4 5" key="1">
    <citation type="submission" date="2015-06" db="EMBL/GenBank/DDBJ databases">
        <title>Draft genome sequence of an Antarctic Pseudomonas sp. strain KG01 with full potential for biotechnological applications.</title>
        <authorList>
            <person name="Pavlov M.S."/>
            <person name="Lira F."/>
            <person name="Martinez J.L."/>
            <person name="Marshall S.H."/>
        </authorList>
    </citation>
    <scope>NUCLEOTIDE SEQUENCE [LARGE SCALE GENOMIC DNA]</scope>
    <source>
        <strain evidence="4 5">KG01</strain>
    </source>
</reference>
<keyword evidence="1" id="KW-1133">Transmembrane helix</keyword>
<organism evidence="4 5">
    <name type="scientific">Pseudomonas fildesensis</name>
    <dbReference type="NCBI Taxonomy" id="1674920"/>
    <lineage>
        <taxon>Bacteria</taxon>
        <taxon>Pseudomonadati</taxon>
        <taxon>Pseudomonadota</taxon>
        <taxon>Gammaproteobacteria</taxon>
        <taxon>Pseudomonadales</taxon>
        <taxon>Pseudomonadaceae</taxon>
        <taxon>Pseudomonas</taxon>
    </lineage>
</organism>
<name>A0A0J8IPG0_9PSED</name>
<keyword evidence="5" id="KW-1185">Reference proteome</keyword>
<dbReference type="PATRIC" id="fig|1674920.3.peg.2689"/>
<dbReference type="InterPro" id="IPR019196">
    <property type="entry name" value="ABC_transp_unknown"/>
</dbReference>
<dbReference type="Proteomes" id="UP000037551">
    <property type="component" value="Unassembled WGS sequence"/>
</dbReference>
<dbReference type="EMBL" id="LFMW01000015">
    <property type="protein sequence ID" value="KMT53511.1"/>
    <property type="molecule type" value="Genomic_DNA"/>
</dbReference>
<keyword evidence="1" id="KW-0472">Membrane</keyword>
<feature type="domain" description="DUF7088" evidence="3">
    <location>
        <begin position="39"/>
        <end position="121"/>
    </location>
</feature>
<protein>
    <submittedName>
        <fullName evidence="4">ABC transporter</fullName>
    </submittedName>
</protein>
<gene>
    <name evidence="4" type="ORF">ACR52_21400</name>
</gene>
<evidence type="ECO:0000259" key="2">
    <source>
        <dbReference type="Pfam" id="PF09822"/>
    </source>
</evidence>
<dbReference type="STRING" id="1674920.ACR52_21400"/>
<feature type="transmembrane region" description="Helical" evidence="1">
    <location>
        <begin position="530"/>
        <end position="548"/>
    </location>
</feature>
<dbReference type="RefSeq" id="WP_048729168.1">
    <property type="nucleotide sequence ID" value="NZ_LFMW01000015.1"/>
</dbReference>
<dbReference type="Pfam" id="PF23357">
    <property type="entry name" value="DUF7088"/>
    <property type="match status" value="1"/>
</dbReference>
<accession>A0A0J8IPG0</accession>
<dbReference type="AlphaFoldDB" id="A0A0J8IPG0"/>
<evidence type="ECO:0000256" key="1">
    <source>
        <dbReference type="SAM" id="Phobius"/>
    </source>
</evidence>
<evidence type="ECO:0000313" key="5">
    <source>
        <dbReference type="Proteomes" id="UP000037551"/>
    </source>
</evidence>
<dbReference type="OrthoDB" id="9777219at2"/>
<proteinExistence type="predicted"/>
<sequence>MRSLLRAGMTLSVILLLFLAFNLVWAVKLPDLRWDVSQQKNNTLSPAVRPLLRQLDSPLSLYFFNSSKPALKSGPLKSYGKRVEAKLKAFEHAANGMINLHIIDPAPFSEDDYKARLYGLDDKHGFLGLIGTRDGQAAQRIASFSPDREHLLEYEISHLINQLLHPEPPVIGLLSGLSTGESAEPLMQELHRHFDLIELDSSADHVPSSIKTLMLVHPRMLSEPTLYAVDQFVLGGGKLLMFIDPLSELDSQAVPSAARLDGLLAGWGIAMPSDKVVVDSTYATPEHHPASLTLPRQAMNASDVSTWKLQTVTVSNSGALSRLKKSRITLTPLLQSSRQSALLDPGLAGSKTAKRGERHVIAARIEGPAYSAFPDGISGRPPGLQKAEQIHVVVVADTDLLNEASGSSAQNSNSLFVLNTLDNLVAPEVLTNIRPHAGVSHSLRVLEGMREVAAQAYQDQAGDLERRLALTEKEWERLNPPVTALGTEEIDTNTQLQALNKERLRLPIELHTLNVGAYAAVHRLERNVKLLVIVPVPALLCLIAWALYQWRHRRRSTPAGAYD</sequence>
<evidence type="ECO:0000259" key="3">
    <source>
        <dbReference type="Pfam" id="PF23357"/>
    </source>
</evidence>
<keyword evidence="1" id="KW-0812">Transmembrane</keyword>
<comment type="caution">
    <text evidence="4">The sequence shown here is derived from an EMBL/GenBank/DDBJ whole genome shotgun (WGS) entry which is preliminary data.</text>
</comment>